<organism evidence="2 3">
    <name type="scientific">Armillaria ostoyae</name>
    <name type="common">Armillaria root rot fungus</name>
    <dbReference type="NCBI Taxonomy" id="47428"/>
    <lineage>
        <taxon>Eukaryota</taxon>
        <taxon>Fungi</taxon>
        <taxon>Dikarya</taxon>
        <taxon>Basidiomycota</taxon>
        <taxon>Agaricomycotina</taxon>
        <taxon>Agaricomycetes</taxon>
        <taxon>Agaricomycetidae</taxon>
        <taxon>Agaricales</taxon>
        <taxon>Marasmiineae</taxon>
        <taxon>Physalacriaceae</taxon>
        <taxon>Armillaria</taxon>
    </lineage>
</organism>
<evidence type="ECO:0000313" key="3">
    <source>
        <dbReference type="Proteomes" id="UP000219338"/>
    </source>
</evidence>
<gene>
    <name evidence="2" type="ORF">ARMOST_01393</name>
</gene>
<feature type="region of interest" description="Disordered" evidence="1">
    <location>
        <begin position="75"/>
        <end position="108"/>
    </location>
</feature>
<dbReference type="EMBL" id="FUEG01000001">
    <property type="protein sequence ID" value="SJK98133.1"/>
    <property type="molecule type" value="Genomic_DNA"/>
</dbReference>
<feature type="compositionally biased region" description="Polar residues" evidence="1">
    <location>
        <begin position="92"/>
        <end position="108"/>
    </location>
</feature>
<dbReference type="OrthoDB" id="10469342at2759"/>
<protein>
    <submittedName>
        <fullName evidence="2">Uncharacterized protein</fullName>
    </submittedName>
</protein>
<sequence length="108" mass="11895">MPSWLLPARLHAGPRPSDNAHLDAAYAMVAVPIHSFHEVLLLVTLGLHLTSYTLSQSKAKSWSKRRSSLAALRCHERTASGQGQNKCRKPSQRTSETALLRSSLSRPP</sequence>
<name>A0A284QNV7_ARMOS</name>
<proteinExistence type="predicted"/>
<reference evidence="3" key="1">
    <citation type="journal article" date="2017" name="Nat. Ecol. Evol.">
        <title>Genome expansion and lineage-specific genetic innovations in the forest pathogenic fungi Armillaria.</title>
        <authorList>
            <person name="Sipos G."/>
            <person name="Prasanna A.N."/>
            <person name="Walter M.C."/>
            <person name="O'Connor E."/>
            <person name="Balint B."/>
            <person name="Krizsan K."/>
            <person name="Kiss B."/>
            <person name="Hess J."/>
            <person name="Varga T."/>
            <person name="Slot J."/>
            <person name="Riley R."/>
            <person name="Boka B."/>
            <person name="Rigling D."/>
            <person name="Barry K."/>
            <person name="Lee J."/>
            <person name="Mihaltcheva S."/>
            <person name="LaButti K."/>
            <person name="Lipzen A."/>
            <person name="Waldron R."/>
            <person name="Moloney N.M."/>
            <person name="Sperisen C."/>
            <person name="Kredics L."/>
            <person name="Vagvoelgyi C."/>
            <person name="Patrignani A."/>
            <person name="Fitzpatrick D."/>
            <person name="Nagy I."/>
            <person name="Doyle S."/>
            <person name="Anderson J.B."/>
            <person name="Grigoriev I.V."/>
            <person name="Gueldener U."/>
            <person name="Muensterkoetter M."/>
            <person name="Nagy L.G."/>
        </authorList>
    </citation>
    <scope>NUCLEOTIDE SEQUENCE [LARGE SCALE GENOMIC DNA]</scope>
    <source>
        <strain evidence="3">C18/9</strain>
    </source>
</reference>
<dbReference type="Proteomes" id="UP000219338">
    <property type="component" value="Unassembled WGS sequence"/>
</dbReference>
<accession>A0A284QNV7</accession>
<evidence type="ECO:0000313" key="2">
    <source>
        <dbReference type="EMBL" id="SJK98133.1"/>
    </source>
</evidence>
<evidence type="ECO:0000256" key="1">
    <source>
        <dbReference type="SAM" id="MobiDB-lite"/>
    </source>
</evidence>
<keyword evidence="3" id="KW-1185">Reference proteome</keyword>
<dbReference type="AlphaFoldDB" id="A0A284QNV7"/>